<dbReference type="InterPro" id="IPR027051">
    <property type="entry name" value="XdhC_Rossmann_dom"/>
</dbReference>
<evidence type="ECO:0000256" key="1">
    <source>
        <dbReference type="SAM" id="MobiDB-lite"/>
    </source>
</evidence>
<dbReference type="NCBIfam" id="TIGR02964">
    <property type="entry name" value="xanthine_xdhC"/>
    <property type="match status" value="1"/>
</dbReference>
<dbReference type="Proteomes" id="UP001595445">
    <property type="component" value="Unassembled WGS sequence"/>
</dbReference>
<reference evidence="5" key="1">
    <citation type="journal article" date="2019" name="Int. J. Syst. Evol. Microbiol.">
        <title>The Global Catalogue of Microorganisms (GCM) 10K type strain sequencing project: providing services to taxonomists for standard genome sequencing and annotation.</title>
        <authorList>
            <consortium name="The Broad Institute Genomics Platform"/>
            <consortium name="The Broad Institute Genome Sequencing Center for Infectious Disease"/>
            <person name="Wu L."/>
            <person name="Ma J."/>
        </authorList>
    </citation>
    <scope>NUCLEOTIDE SEQUENCE [LARGE SCALE GENOMIC DNA]</scope>
    <source>
        <strain evidence="5">KCTC 62102</strain>
    </source>
</reference>
<evidence type="ECO:0000259" key="3">
    <source>
        <dbReference type="Pfam" id="PF13478"/>
    </source>
</evidence>
<feature type="domain" description="XdhC- CoxI" evidence="2">
    <location>
        <begin position="11"/>
        <end position="67"/>
    </location>
</feature>
<name>A0ABV7DNG4_9RHOB</name>
<dbReference type="SUPFAM" id="SSF51735">
    <property type="entry name" value="NAD(P)-binding Rossmann-fold domains"/>
    <property type="match status" value="1"/>
</dbReference>
<organism evidence="4 5">
    <name type="scientific">Tabrizicola soli</name>
    <dbReference type="NCBI Taxonomy" id="2185115"/>
    <lineage>
        <taxon>Bacteria</taxon>
        <taxon>Pseudomonadati</taxon>
        <taxon>Pseudomonadota</taxon>
        <taxon>Alphaproteobacteria</taxon>
        <taxon>Rhodobacterales</taxon>
        <taxon>Paracoccaceae</taxon>
        <taxon>Tabrizicola</taxon>
    </lineage>
</organism>
<evidence type="ECO:0000313" key="5">
    <source>
        <dbReference type="Proteomes" id="UP001595445"/>
    </source>
</evidence>
<dbReference type="InterPro" id="IPR003777">
    <property type="entry name" value="XdhC_CoxI"/>
</dbReference>
<dbReference type="Pfam" id="PF02625">
    <property type="entry name" value="XdhC_CoxI"/>
    <property type="match status" value="1"/>
</dbReference>
<feature type="domain" description="XdhC Rossmann" evidence="3">
    <location>
        <begin position="213"/>
        <end position="354"/>
    </location>
</feature>
<dbReference type="PANTHER" id="PTHR30388:SF6">
    <property type="entry name" value="XANTHINE DEHYDROGENASE SUBUNIT A-RELATED"/>
    <property type="match status" value="1"/>
</dbReference>
<proteinExistence type="predicted"/>
<dbReference type="InterPro" id="IPR052698">
    <property type="entry name" value="MoCofactor_Util/Proc"/>
</dbReference>
<gene>
    <name evidence="4" type="primary">xdhC</name>
    <name evidence="4" type="ORF">ACFOD6_00515</name>
</gene>
<dbReference type="Gene3D" id="3.40.50.720">
    <property type="entry name" value="NAD(P)-binding Rossmann-like Domain"/>
    <property type="match status" value="1"/>
</dbReference>
<evidence type="ECO:0000259" key="2">
    <source>
        <dbReference type="Pfam" id="PF02625"/>
    </source>
</evidence>
<feature type="region of interest" description="Disordered" evidence="1">
    <location>
        <begin position="76"/>
        <end position="104"/>
    </location>
</feature>
<dbReference type="EMBL" id="JBHRSM010000001">
    <property type="protein sequence ID" value="MFC3084517.1"/>
    <property type="molecule type" value="Genomic_DNA"/>
</dbReference>
<keyword evidence="5" id="KW-1185">Reference proteome</keyword>
<dbReference type="RefSeq" id="WP_354001301.1">
    <property type="nucleotide sequence ID" value="NZ_JAEACP010000004.1"/>
</dbReference>
<evidence type="ECO:0000313" key="4">
    <source>
        <dbReference type="EMBL" id="MFC3084517.1"/>
    </source>
</evidence>
<dbReference type="PANTHER" id="PTHR30388">
    <property type="entry name" value="ALDEHYDE OXIDOREDUCTASE MOLYBDENUM COFACTOR ASSEMBLY PROTEIN"/>
    <property type="match status" value="1"/>
</dbReference>
<dbReference type="InterPro" id="IPR036291">
    <property type="entry name" value="NAD(P)-bd_dom_sf"/>
</dbReference>
<sequence length="367" mass="37577">MFDLGSLSAALQAHGRVARVVIAGVEGSSPREVGASMLVWDRGQSGTIGGGALEFEAAAKARGMLASSPLSCAGSGEALSATGGERPMASPPIPSLPHGGGRGSVAPLIERGAAMEAPPSPRAGEGWGGGARIERVALGPNLGQCCGGAVVLWTEIFDTPPEAVAGVVLRGPGQMPLAVKRILAAARGQGLRPAPGLVGGWLVEPVMEAERQVWIWGAGHVGRALVSVLAPLPGIAVTWVDVSAERFPDMVPEGVTVIPAGDPALVADHAPPDAEHLVLTFSHALDLELCHRLLGRGFRGLGLIGSATKWGRFRSRLKALGHEARAVGRIRCPIGDPALGKHPQAIAIGVVAEMLRAPKVAVGEKRA</sequence>
<dbReference type="Pfam" id="PF13478">
    <property type="entry name" value="XdhC_C"/>
    <property type="match status" value="1"/>
</dbReference>
<dbReference type="InterPro" id="IPR014308">
    <property type="entry name" value="Xanthine_DH_XdhC"/>
</dbReference>
<comment type="caution">
    <text evidence="4">The sequence shown here is derived from an EMBL/GenBank/DDBJ whole genome shotgun (WGS) entry which is preliminary data.</text>
</comment>
<accession>A0ABV7DNG4</accession>
<protein>
    <submittedName>
        <fullName evidence="4">Xanthine dehydrogenase accessory protein XdhC</fullName>
    </submittedName>
</protein>